<feature type="region of interest" description="Disordered" evidence="6">
    <location>
        <begin position="795"/>
        <end position="820"/>
    </location>
</feature>
<feature type="transmembrane region" description="Helical" evidence="7">
    <location>
        <begin position="114"/>
        <end position="137"/>
    </location>
</feature>
<feature type="region of interest" description="Disordered" evidence="6">
    <location>
        <begin position="413"/>
        <end position="435"/>
    </location>
</feature>
<feature type="compositionally biased region" description="Polar residues" evidence="6">
    <location>
        <begin position="1629"/>
        <end position="1644"/>
    </location>
</feature>
<feature type="domain" description="Putative ER transporter 6TM N-terminal" evidence="9">
    <location>
        <begin position="51"/>
        <end position="139"/>
    </location>
</feature>
<feature type="region of interest" description="Disordered" evidence="6">
    <location>
        <begin position="1047"/>
        <end position="1156"/>
    </location>
</feature>
<feature type="compositionally biased region" description="Low complexity" evidence="6">
    <location>
        <begin position="2211"/>
        <end position="2224"/>
    </location>
</feature>
<feature type="region of interest" description="Disordered" evidence="6">
    <location>
        <begin position="612"/>
        <end position="647"/>
    </location>
</feature>
<feature type="domain" description="DUF2421" evidence="8">
    <location>
        <begin position="1645"/>
        <end position="1783"/>
    </location>
</feature>
<comment type="subcellular location">
    <subcellularLocation>
        <location evidence="1">Membrane</location>
        <topology evidence="1">Multi-pass membrane protein</topology>
    </subcellularLocation>
</comment>
<dbReference type="PANTHER" id="PTHR47804">
    <property type="entry name" value="60S RIBOSOMAL PROTEIN L19"/>
    <property type="match status" value="1"/>
</dbReference>
<dbReference type="InterPro" id="IPR006726">
    <property type="entry name" value="PHBA_efflux_AaeB/fusaric-R"/>
</dbReference>
<feature type="compositionally biased region" description="Low complexity" evidence="6">
    <location>
        <begin position="417"/>
        <end position="428"/>
    </location>
</feature>
<feature type="compositionally biased region" description="Basic and acidic residues" evidence="6">
    <location>
        <begin position="800"/>
        <end position="814"/>
    </location>
</feature>
<keyword evidence="2 7" id="KW-0812">Transmembrane</keyword>
<feature type="region of interest" description="Disordered" evidence="6">
    <location>
        <begin position="2086"/>
        <end position="2108"/>
    </location>
</feature>
<evidence type="ECO:0000256" key="5">
    <source>
        <dbReference type="SAM" id="Coils"/>
    </source>
</evidence>
<feature type="transmembrane region" description="Helical" evidence="7">
    <location>
        <begin position="171"/>
        <end position="190"/>
    </location>
</feature>
<evidence type="ECO:0000256" key="1">
    <source>
        <dbReference type="ARBA" id="ARBA00004141"/>
    </source>
</evidence>
<gene>
    <name evidence="10" type="ORF">BGZ97_001548</name>
</gene>
<dbReference type="PRINTS" id="PR02047">
    <property type="entry name" value="BREFELDNASP4"/>
</dbReference>
<feature type="region of interest" description="Disordered" evidence="6">
    <location>
        <begin position="2209"/>
        <end position="2228"/>
    </location>
</feature>
<evidence type="ECO:0000313" key="10">
    <source>
        <dbReference type="EMBL" id="KAG0304319.1"/>
    </source>
</evidence>
<feature type="region of interest" description="Disordered" evidence="6">
    <location>
        <begin position="469"/>
        <end position="510"/>
    </location>
</feature>
<dbReference type="Pfam" id="PF10337">
    <property type="entry name" value="ArAE_2_N"/>
    <property type="match status" value="1"/>
</dbReference>
<feature type="region of interest" description="Disordered" evidence="6">
    <location>
        <begin position="1"/>
        <end position="41"/>
    </location>
</feature>
<feature type="compositionally biased region" description="Low complexity" evidence="6">
    <location>
        <begin position="1215"/>
        <end position="1245"/>
    </location>
</feature>
<evidence type="ECO:0000259" key="8">
    <source>
        <dbReference type="Pfam" id="PF10334"/>
    </source>
</evidence>
<keyword evidence="4 7" id="KW-0472">Membrane</keyword>
<keyword evidence="3 7" id="KW-1133">Transmembrane helix</keyword>
<evidence type="ECO:0008006" key="12">
    <source>
        <dbReference type="Google" id="ProtNLM"/>
    </source>
</evidence>
<dbReference type="InterPro" id="IPR018823">
    <property type="entry name" value="ArAE_2_N"/>
</dbReference>
<dbReference type="Pfam" id="PF04632">
    <property type="entry name" value="FUSC"/>
    <property type="match status" value="1"/>
</dbReference>
<feature type="compositionally biased region" description="Basic and acidic residues" evidence="6">
    <location>
        <begin position="1060"/>
        <end position="1071"/>
    </location>
</feature>
<feature type="region of interest" description="Disordered" evidence="6">
    <location>
        <begin position="1603"/>
        <end position="1645"/>
    </location>
</feature>
<feature type="compositionally biased region" description="Basic and acidic residues" evidence="6">
    <location>
        <begin position="1100"/>
        <end position="1111"/>
    </location>
</feature>
<feature type="compositionally biased region" description="Low complexity" evidence="6">
    <location>
        <begin position="298"/>
        <end position="309"/>
    </location>
</feature>
<feature type="compositionally biased region" description="Low complexity" evidence="6">
    <location>
        <begin position="2277"/>
        <end position="2291"/>
    </location>
</feature>
<accession>A0A9P6UJ68</accession>
<proteinExistence type="predicted"/>
<dbReference type="GO" id="GO:0005886">
    <property type="term" value="C:plasma membrane"/>
    <property type="evidence" value="ECO:0007669"/>
    <property type="project" value="InterPro"/>
</dbReference>
<organism evidence="10 11">
    <name type="scientific">Linnemannia gamsii</name>
    <dbReference type="NCBI Taxonomy" id="64522"/>
    <lineage>
        <taxon>Eukaryota</taxon>
        <taxon>Fungi</taxon>
        <taxon>Fungi incertae sedis</taxon>
        <taxon>Mucoromycota</taxon>
        <taxon>Mortierellomycotina</taxon>
        <taxon>Mortierellomycetes</taxon>
        <taxon>Mortierellales</taxon>
        <taxon>Mortierellaceae</taxon>
        <taxon>Linnemannia</taxon>
    </lineage>
</organism>
<feature type="compositionally biased region" description="Pro residues" evidence="6">
    <location>
        <begin position="1321"/>
        <end position="1331"/>
    </location>
</feature>
<evidence type="ECO:0000256" key="6">
    <source>
        <dbReference type="SAM" id="MobiDB-lite"/>
    </source>
</evidence>
<evidence type="ECO:0000313" key="11">
    <source>
        <dbReference type="Proteomes" id="UP000823405"/>
    </source>
</evidence>
<dbReference type="GO" id="GO:0022857">
    <property type="term" value="F:transmembrane transporter activity"/>
    <property type="evidence" value="ECO:0007669"/>
    <property type="project" value="InterPro"/>
</dbReference>
<dbReference type="Pfam" id="PF10334">
    <property type="entry name" value="BRE4"/>
    <property type="match status" value="1"/>
</dbReference>
<comment type="caution">
    <text evidence="10">The sequence shown here is derived from an EMBL/GenBank/DDBJ whole genome shotgun (WGS) entry which is preliminary data.</text>
</comment>
<feature type="region of interest" description="Disordered" evidence="6">
    <location>
        <begin position="2272"/>
        <end position="2338"/>
    </location>
</feature>
<feature type="compositionally biased region" description="Basic and acidic residues" evidence="6">
    <location>
        <begin position="612"/>
        <end position="641"/>
    </location>
</feature>
<protein>
    <recommendedName>
        <fullName evidence="12">ER transporter 6TM N-terminal domain-containing protein</fullName>
    </recommendedName>
</protein>
<feature type="compositionally biased region" description="Polar residues" evidence="6">
    <location>
        <begin position="483"/>
        <end position="506"/>
    </location>
</feature>
<feature type="region of interest" description="Disordered" evidence="6">
    <location>
        <begin position="1206"/>
        <end position="1334"/>
    </location>
</feature>
<feature type="region of interest" description="Disordered" evidence="6">
    <location>
        <begin position="284"/>
        <end position="342"/>
    </location>
</feature>
<feature type="compositionally biased region" description="Basic and acidic residues" evidence="6">
    <location>
        <begin position="1615"/>
        <end position="1628"/>
    </location>
</feature>
<feature type="transmembrane region" description="Helical" evidence="7">
    <location>
        <begin position="1496"/>
        <end position="1517"/>
    </location>
</feature>
<feature type="region of interest" description="Disordered" evidence="6">
    <location>
        <begin position="535"/>
        <end position="566"/>
    </location>
</feature>
<feature type="region of interest" description="Disordered" evidence="6">
    <location>
        <begin position="355"/>
        <end position="399"/>
    </location>
</feature>
<evidence type="ECO:0000256" key="2">
    <source>
        <dbReference type="ARBA" id="ARBA00022692"/>
    </source>
</evidence>
<feature type="compositionally biased region" description="Basic residues" evidence="6">
    <location>
        <begin position="1280"/>
        <end position="1289"/>
    </location>
</feature>
<evidence type="ECO:0000256" key="3">
    <source>
        <dbReference type="ARBA" id="ARBA00022989"/>
    </source>
</evidence>
<feature type="coiled-coil region" evidence="5">
    <location>
        <begin position="1974"/>
        <end position="2015"/>
    </location>
</feature>
<dbReference type="PANTHER" id="PTHR47804:SF3">
    <property type="entry name" value="PROTEIN BRE4"/>
    <property type="match status" value="1"/>
</dbReference>
<evidence type="ECO:0000256" key="7">
    <source>
        <dbReference type="SAM" id="Phobius"/>
    </source>
</evidence>
<dbReference type="InterPro" id="IPR023244">
    <property type="entry name" value="Brefeldin_A-sensitivity_4"/>
</dbReference>
<feature type="transmembrane region" description="Helical" evidence="7">
    <location>
        <begin position="1393"/>
        <end position="1418"/>
    </location>
</feature>
<evidence type="ECO:0000256" key="4">
    <source>
        <dbReference type="ARBA" id="ARBA00023136"/>
    </source>
</evidence>
<dbReference type="OrthoDB" id="1924968at2759"/>
<keyword evidence="11" id="KW-1185">Reference proteome</keyword>
<evidence type="ECO:0000259" key="9">
    <source>
        <dbReference type="Pfam" id="PF10337"/>
    </source>
</evidence>
<keyword evidence="5" id="KW-0175">Coiled coil</keyword>
<feature type="transmembrane region" description="Helical" evidence="7">
    <location>
        <begin position="1438"/>
        <end position="1457"/>
    </location>
</feature>
<dbReference type="InterPro" id="IPR018820">
    <property type="entry name" value="BRE4-related_DUF2421"/>
</dbReference>
<dbReference type="Proteomes" id="UP000823405">
    <property type="component" value="Unassembled WGS sequence"/>
</dbReference>
<feature type="compositionally biased region" description="Polar residues" evidence="6">
    <location>
        <begin position="2298"/>
        <end position="2309"/>
    </location>
</feature>
<reference evidence="10" key="1">
    <citation type="journal article" date="2020" name="Fungal Divers.">
        <title>Resolving the Mortierellaceae phylogeny through synthesis of multi-gene phylogenetics and phylogenomics.</title>
        <authorList>
            <person name="Vandepol N."/>
            <person name="Liber J."/>
            <person name="Desiro A."/>
            <person name="Na H."/>
            <person name="Kennedy M."/>
            <person name="Barry K."/>
            <person name="Grigoriev I.V."/>
            <person name="Miller A.N."/>
            <person name="O'Donnell K."/>
            <person name="Stajich J.E."/>
            <person name="Bonito G."/>
        </authorList>
    </citation>
    <scope>NUCLEOTIDE SEQUENCE</scope>
    <source>
        <strain evidence="10">NVP60</strain>
    </source>
</reference>
<dbReference type="InterPro" id="IPR052430">
    <property type="entry name" value="IVT-Associated"/>
</dbReference>
<feature type="compositionally biased region" description="Basic and acidic residues" evidence="6">
    <location>
        <begin position="1121"/>
        <end position="1144"/>
    </location>
</feature>
<name>A0A9P6UJ68_9FUNG</name>
<feature type="coiled-coil region" evidence="5">
    <location>
        <begin position="698"/>
        <end position="732"/>
    </location>
</feature>
<feature type="region of interest" description="Disordered" evidence="6">
    <location>
        <begin position="2031"/>
        <end position="2050"/>
    </location>
</feature>
<feature type="compositionally biased region" description="Low complexity" evidence="6">
    <location>
        <begin position="20"/>
        <end position="34"/>
    </location>
</feature>
<feature type="transmembrane region" description="Helical" evidence="7">
    <location>
        <begin position="64"/>
        <end position="83"/>
    </location>
</feature>
<dbReference type="EMBL" id="JAAAIN010001320">
    <property type="protein sequence ID" value="KAG0304319.1"/>
    <property type="molecule type" value="Genomic_DNA"/>
</dbReference>
<sequence length="2974" mass="330888">MFAPRRSSVDHERLSHRMTISRPPSIESINSSNSVPFAPPPPPPPSAWKRFTNHFSRRVIKRHVKFIIALYISSALALITPVAQKIGPTPYMANVAVVFMHPSRTVGSQLEVTFFSFIGGILGAIWILPCQAAVAAFNQRYLAEGNNSAWAIEASWFFVGVWVMTLYKTRYAKLNCTFIIYTIAGIFSLTKGQASMYFDFFNFWNLMGPLMIGISAIDKAQGEVRTAQKKLFSAYREARYEVTYSRTNPADYKEVKTIVSALMRHLASMSLVVQNERLLMLGHPDRDDEDLMTQSGGESDTSFATSDSSSESESDSDSEGFGRRRDRPSRSNSNTHSGEQISQQADYFGNATAESATGRAQGYRSHSRRQKKLDAVESPTSEDGNGEPPHRRVRRRGSAAELRRIRQLLQRAENSTQAALKAKQQQQENAKKESLQQTFQFDRGGFATAPPTPGGRGVFNVFGYHQAHRSRNMSPEQRMGLETSESLRPSSGQPSNATTPNSSRPNSIYEEGNLDTVKSFKSLFSIKSASKFKADRPSSLKAGFKPGNSKWGKGRGDQGDEPGIPLDLHYATVHAGAIPEADQLNSRHYRTIGGVRFGTSLTDQQVRKAAEAYKKKQERQAKRERKQAERERKAEEQRIAKQEQAVAAQRAIPPKEVAFGDRKLFMSFLDIVRDPLQRLSDSCSRVMVALEIELVSGLNVEQDRLERIQRRNAQREAAIRAAEANKAEEEKVAANEATVNANAAGTEAAASEAPKEPAGTSLTALDRLRVLVGIKPQKLSKEDLDYAEALKSSMGLGPHAGEKVKKGGKSKDPKSANTIHPNKFLHQDTIRKMTSSGLDEEEDFALPLGMSYVQYLTQELEIFDKAEAQGLQDFIATHPTLDVGPREEIFLIFFFLFALREIARELLRLGKYVEELEEQGRRTMEMEGRTKRRKKLWWPKVFGNFWNWFAWGSYSQVKTSEGYNSLIRNSAKNLEHRQPMTIEEEKAIVEAKAAKAAADKLAAEVTAEAAADKREELKRRSTQLGVPIPLRRSVTLSNLIHRRGYDVDLEQGPDAPRNPRGLEKSSQERRSRSNTRLRTGTSDRPRRHRSHQRLFGNFHAGHEVVETKEQQDLGNPYVLGNREDLQPSPEEERAEVSEKSESKQNGKYSVVEIPSFGSMRHKEKQVLRHFDDTNQVELLPKIHVIKPNHTAPPELDINKLFKARKSPLSPDSDAGESPSVLPSSSAASSKHQFPSFSSSTSPALLSDHHPSSDQVAKMSRKEGPYTVDSDSTDSDSEHRAGKKDKRSRARNLFSGFSRRHSSEDEESESSSPSRKKSSSPAPVPPEPPQPPRTIFVNISKPKTWRYWFWEHLQPFKSEEFKFGFKMAAALSFIGLWSWLPWSETAFLTDRGQWAMLTVMAVLSPTVGATFSVCVMRVAGTLAGTLWALITYLALPRNPWVICAFMLVVAFAGVFLILESAHPKLGIIMLLSYSSVTFIMYEDTSTETIYEVCYKRSITVITGIIISVVMNSLLWPILARRELRKEIAVLIGRQGVLFAELVNKFFLEEQREGKGPLHCVTNWPENAQDDGGDVEGEVDERAELARKLEAEHVDDSFVERARQAERASRQFLTSPDGRRKESTAMRSKSEGQVSTSHSSEATNTAGRFADDSGELLHQVVTEAADPDRLAFQHVEQQLQTKLIKINQLLELSASEPRLKEKFPMKLYSQIIQCCQNILDRMVSMRMAAQLISPEVRELVTGPMNYYRRDMVGALLLYFSVLSSSLASKSPLPPYLPSARVARLRVIYNVREAIAAHQAVTKEDHYTYIYYYAFSSALEEVIEELELLAILIKPIVGVTLVSSSNRTNDGAGGFTGDEFNFGTAVQTTSIGLQDACVLSHPAPGSEALHGQGLGGGIGGSLMQDSSSTGLSTAIPVTMINVGASNSTTAGMGAGAFGQSNQHLQQHHHLQHQQQQHQYDLEKGPEPQELEYPHDLLHQQQQKLIQDQAKMQQMQQQIEAQQKIIQQQQLQIQQQQKAYNFHPDLIIAAPAVREPPSTNNPAGNLAGGSGSKSSLVSGHSVAGVIGQTGSKDKRPSVIESEILGTASAAASALHQHNSRRKSTTVKPKAGGLHIDIPSTSSASVPQAGGLPPNAATTLGGMKLPPAAVALATSPIIMMDESLLGGGRHSQRFKDALQVAQEASGQKIIEVRSPTVSTGGVMVIPAQVQLPMGATSTGSTTKKSGSSSNVPTLKKISSAAAATTSSAAMPAIMVASPNNAGPSTASQSSQLPDVTATLRGPQQQSQPHQQRMQRPPVHPIASQKSQGSVSGRGQFSPPFVPSTSTDPSVARGGEGPSSASISTSSAVPFVIHAALELPEILSRTFDFVDEYTLHHTVILVCHQWFWMNQHRIVRKVNFFEPSKTKRFEKVVSRLPRATHMVWHSISEDWYHKLVQILVENNSRQLREQEQGLHGPLGQDAYFQPTTPTTHHGMLKKRNPLQISRILRDLDIRATGHLFLQLLPFLGSLVSLKVRFPGYEKLCLDSMLSACPSLVYLLLESEEKFVLQVSDTLSEELATTTSSPRLLLRTFIVENAAITQPCLDHLLLVSPGLKNLQLRNLRHDASISTSQVQQWSWLMAQLSANNISLSSVHFSAWEKPMAENEVYEKTMMVAPRSQEWVLRPLDLTPALTYCLRHLPNVVTHLELIAPFAASVDGDELHQYLCASPHLLHLKALHIVTWVERMDIHGRWTKPASAKARPPGIWACRNLRTLHIRCHSFETRAVEQCRGWSRVLFGYISRVLPRLEDLMILEFNAPRLPFALDLQGGFCLLARLSQLAHLRIGAEERKVVFKAADLRWLVPSGHINGGRIERSYLYRTWDDLLAKEAGTIAAGTNPLRRRDDMTKDVELWKSLENLGLLLDVKEMVSEMEANTEAYTGGMRRLRDLAIYRSMLSRPTRPEKEYLRLANDNFELKREVWRDEIAGLHNNLVPNYRPMIE</sequence>